<dbReference type="PANTHER" id="PTHR33383">
    <property type="entry name" value="MEMBRANE PROTEIN INSERTION EFFICIENCY FACTOR-RELATED"/>
    <property type="match status" value="1"/>
</dbReference>
<organism evidence="2 3">
    <name type="scientific">Naasia aerilata</name>
    <dbReference type="NCBI Taxonomy" id="1162966"/>
    <lineage>
        <taxon>Bacteria</taxon>
        <taxon>Bacillati</taxon>
        <taxon>Actinomycetota</taxon>
        <taxon>Actinomycetes</taxon>
        <taxon>Micrococcales</taxon>
        <taxon>Microbacteriaceae</taxon>
        <taxon>Naasia</taxon>
    </lineage>
</organism>
<evidence type="ECO:0000256" key="1">
    <source>
        <dbReference type="HAMAP-Rule" id="MF_00386"/>
    </source>
</evidence>
<dbReference type="PANTHER" id="PTHR33383:SF1">
    <property type="entry name" value="MEMBRANE PROTEIN INSERTION EFFICIENCY FACTOR-RELATED"/>
    <property type="match status" value="1"/>
</dbReference>
<dbReference type="SMART" id="SM01234">
    <property type="entry name" value="Haemolytic"/>
    <property type="match status" value="1"/>
</dbReference>
<sequence>MTALRTLLLLPRNVVVVLLRLYRAVISPLYGDVCRYYPSCSRYGLEAVQEHGVVVGGALTAARICRCHPWAAGGVDDVPLRKVRRYRTTNFGFVVPAPTALTPAHRKA</sequence>
<name>A0ABN6XKB6_9MICO</name>
<keyword evidence="3" id="KW-1185">Reference proteome</keyword>
<reference evidence="3" key="1">
    <citation type="journal article" date="2019" name="Int. J. Syst. Evol. Microbiol.">
        <title>The Global Catalogue of Microorganisms (GCM) 10K type strain sequencing project: providing services to taxonomists for standard genome sequencing and annotation.</title>
        <authorList>
            <consortium name="The Broad Institute Genomics Platform"/>
            <consortium name="The Broad Institute Genome Sequencing Center for Infectious Disease"/>
            <person name="Wu L."/>
            <person name="Ma J."/>
        </authorList>
    </citation>
    <scope>NUCLEOTIDE SEQUENCE [LARGE SCALE GENOMIC DNA]</scope>
    <source>
        <strain evidence="3">NBRC 108725</strain>
    </source>
</reference>
<protein>
    <recommendedName>
        <fullName evidence="1">Putative membrane protein insertion efficiency factor</fullName>
    </recommendedName>
</protein>
<dbReference type="RefSeq" id="WP_286278714.1">
    <property type="nucleotide sequence ID" value="NZ_AP027731.1"/>
</dbReference>
<dbReference type="InterPro" id="IPR002696">
    <property type="entry name" value="Membr_insert_effic_factor_YidD"/>
</dbReference>
<dbReference type="Pfam" id="PF01809">
    <property type="entry name" value="YidD"/>
    <property type="match status" value="1"/>
</dbReference>
<dbReference type="EMBL" id="AP027731">
    <property type="protein sequence ID" value="BDZ45373.1"/>
    <property type="molecule type" value="Genomic_DNA"/>
</dbReference>
<comment type="subcellular location">
    <subcellularLocation>
        <location evidence="1">Cell membrane</location>
        <topology evidence="1">Peripheral membrane protein</topology>
        <orientation evidence="1">Cytoplasmic side</orientation>
    </subcellularLocation>
</comment>
<gene>
    <name evidence="2" type="ORF">GCM10025866_12820</name>
</gene>
<dbReference type="NCBIfam" id="TIGR00278">
    <property type="entry name" value="membrane protein insertion efficiency factor YidD"/>
    <property type="match status" value="1"/>
</dbReference>
<comment type="similarity">
    <text evidence="1">Belongs to the UPF0161 family.</text>
</comment>
<proteinExistence type="inferred from homology"/>
<evidence type="ECO:0000313" key="3">
    <source>
        <dbReference type="Proteomes" id="UP001321498"/>
    </source>
</evidence>
<keyword evidence="1" id="KW-1003">Cell membrane</keyword>
<dbReference type="Proteomes" id="UP001321498">
    <property type="component" value="Chromosome"/>
</dbReference>
<evidence type="ECO:0000313" key="2">
    <source>
        <dbReference type="EMBL" id="BDZ45373.1"/>
    </source>
</evidence>
<dbReference type="HAMAP" id="MF_00386">
    <property type="entry name" value="UPF0161_YidD"/>
    <property type="match status" value="1"/>
</dbReference>
<accession>A0ABN6XKB6</accession>
<keyword evidence="1" id="KW-0472">Membrane</keyword>
<comment type="function">
    <text evidence="1">Could be involved in insertion of integral membrane proteins into the membrane.</text>
</comment>